<dbReference type="PANTHER" id="PTHR43877:SF2">
    <property type="entry name" value="AMINOALKYLPHOSPHONATE N-ACETYLTRANSFERASE-RELATED"/>
    <property type="match status" value="1"/>
</dbReference>
<dbReference type="InterPro" id="IPR000182">
    <property type="entry name" value="GNAT_dom"/>
</dbReference>
<feature type="domain" description="N-acetyltransferase" evidence="3">
    <location>
        <begin position="5"/>
        <end position="152"/>
    </location>
</feature>
<dbReference type="Proteomes" id="UP000674938">
    <property type="component" value="Unassembled WGS sequence"/>
</dbReference>
<evidence type="ECO:0000313" key="4">
    <source>
        <dbReference type="EMBL" id="MBP1040554.1"/>
    </source>
</evidence>
<dbReference type="InterPro" id="IPR050832">
    <property type="entry name" value="Bact_Acetyltransf"/>
</dbReference>
<evidence type="ECO:0000313" key="5">
    <source>
        <dbReference type="Proteomes" id="UP000674938"/>
    </source>
</evidence>
<reference evidence="4" key="1">
    <citation type="submission" date="2020-12" db="EMBL/GenBank/DDBJ databases">
        <title>Vagococcus allomyrinae sp. nov. and Enterococcus lavae sp. nov., isolated from the larvae of Allomyrina dichotoma.</title>
        <authorList>
            <person name="Lee S.D."/>
        </authorList>
    </citation>
    <scope>NUCLEOTIDE SEQUENCE</scope>
    <source>
        <strain evidence="4">BWB3-3</strain>
    </source>
</reference>
<dbReference type="PANTHER" id="PTHR43877">
    <property type="entry name" value="AMINOALKYLPHOSPHONATE N-ACETYLTRANSFERASE-RELATED-RELATED"/>
    <property type="match status" value="1"/>
</dbReference>
<evidence type="ECO:0000256" key="2">
    <source>
        <dbReference type="ARBA" id="ARBA00023315"/>
    </source>
</evidence>
<organism evidence="4 5">
    <name type="scientific">Vagococcus allomyrinae</name>
    <dbReference type="NCBI Taxonomy" id="2794353"/>
    <lineage>
        <taxon>Bacteria</taxon>
        <taxon>Bacillati</taxon>
        <taxon>Bacillota</taxon>
        <taxon>Bacilli</taxon>
        <taxon>Lactobacillales</taxon>
        <taxon>Enterococcaceae</taxon>
        <taxon>Vagococcus</taxon>
    </lineage>
</organism>
<comment type="caution">
    <text evidence="4">The sequence shown here is derived from an EMBL/GenBank/DDBJ whole genome shotgun (WGS) entry which is preliminary data.</text>
</comment>
<sequence>MKIEIKYVEVDHPDLISLVDQLNDFFNQEWGPDVAKGYQNHHNLAAMACAVVAYQQDQPVGCGCWKRLADGRPEIKRMFVQPKARSGGVASRMLTALEEDILKQGDDRAVLETGAEMTSAISFYQKQGYQIIPNYGDFIGDDWCVCLEKQLG</sequence>
<accession>A0A940P8T2</accession>
<dbReference type="InterPro" id="IPR016181">
    <property type="entry name" value="Acyl_CoA_acyltransferase"/>
</dbReference>
<name>A0A940P8T2_9ENTE</name>
<dbReference type="Gene3D" id="3.40.630.30">
    <property type="match status" value="1"/>
</dbReference>
<dbReference type="GO" id="GO:0016747">
    <property type="term" value="F:acyltransferase activity, transferring groups other than amino-acyl groups"/>
    <property type="evidence" value="ECO:0007669"/>
    <property type="project" value="InterPro"/>
</dbReference>
<dbReference type="AlphaFoldDB" id="A0A940P8T2"/>
<keyword evidence="2" id="KW-0012">Acyltransferase</keyword>
<proteinExistence type="predicted"/>
<evidence type="ECO:0000256" key="1">
    <source>
        <dbReference type="ARBA" id="ARBA00022679"/>
    </source>
</evidence>
<dbReference type="Pfam" id="PF00583">
    <property type="entry name" value="Acetyltransf_1"/>
    <property type="match status" value="1"/>
</dbReference>
<evidence type="ECO:0000259" key="3">
    <source>
        <dbReference type="PROSITE" id="PS51186"/>
    </source>
</evidence>
<keyword evidence="1" id="KW-0808">Transferase</keyword>
<dbReference type="PROSITE" id="PS51186">
    <property type="entry name" value="GNAT"/>
    <property type="match status" value="1"/>
</dbReference>
<keyword evidence="5" id="KW-1185">Reference proteome</keyword>
<dbReference type="CDD" id="cd04301">
    <property type="entry name" value="NAT_SF"/>
    <property type="match status" value="1"/>
</dbReference>
<protein>
    <submittedName>
        <fullName evidence="4">GNAT family N-acetyltransferase</fullName>
    </submittedName>
</protein>
<dbReference type="SUPFAM" id="SSF55729">
    <property type="entry name" value="Acyl-CoA N-acyltransferases (Nat)"/>
    <property type="match status" value="1"/>
</dbReference>
<dbReference type="RefSeq" id="WP_209525652.1">
    <property type="nucleotide sequence ID" value="NZ_JAEEGA010000003.1"/>
</dbReference>
<gene>
    <name evidence="4" type="ORF">I6N95_06035</name>
</gene>
<dbReference type="EMBL" id="JAEEGA010000003">
    <property type="protein sequence ID" value="MBP1040554.1"/>
    <property type="molecule type" value="Genomic_DNA"/>
</dbReference>